<dbReference type="PANTHER" id="PTHR22617">
    <property type="entry name" value="CHEMOTAXIS SENSOR HISTIDINE KINASE-RELATED"/>
    <property type="match status" value="1"/>
</dbReference>
<dbReference type="GO" id="GO:0006935">
    <property type="term" value="P:chemotaxis"/>
    <property type="evidence" value="ECO:0007669"/>
    <property type="project" value="InterPro"/>
</dbReference>
<dbReference type="PROSITE" id="PS50851">
    <property type="entry name" value="CHEW"/>
    <property type="match status" value="2"/>
</dbReference>
<dbReference type="SUPFAM" id="SSF50341">
    <property type="entry name" value="CheW-like"/>
    <property type="match status" value="3"/>
</dbReference>
<dbReference type="InterPro" id="IPR036061">
    <property type="entry name" value="CheW-like_dom_sf"/>
</dbReference>
<reference evidence="3 4" key="1">
    <citation type="submission" date="2019-12" db="EMBL/GenBank/DDBJ databases">
        <authorList>
            <person name="Kun Z."/>
        </authorList>
    </citation>
    <scope>NUCLEOTIDE SEQUENCE [LARGE SCALE GENOMIC DNA]</scope>
    <source>
        <strain evidence="3 4">YIM 123512</strain>
    </source>
</reference>
<keyword evidence="4" id="KW-1185">Reference proteome</keyword>
<dbReference type="Pfam" id="PF01584">
    <property type="entry name" value="CheW"/>
    <property type="match status" value="3"/>
</dbReference>
<dbReference type="InterPro" id="IPR002545">
    <property type="entry name" value="CheW-lke_dom"/>
</dbReference>
<evidence type="ECO:0000313" key="3">
    <source>
        <dbReference type="EMBL" id="MXG89923.1"/>
    </source>
</evidence>
<evidence type="ECO:0000256" key="1">
    <source>
        <dbReference type="SAM" id="MobiDB-lite"/>
    </source>
</evidence>
<evidence type="ECO:0000259" key="2">
    <source>
        <dbReference type="PROSITE" id="PS50851"/>
    </source>
</evidence>
<protein>
    <submittedName>
        <fullName evidence="3">Chemotaxis protein CheW</fullName>
    </submittedName>
</protein>
<dbReference type="InterPro" id="IPR039315">
    <property type="entry name" value="CheW"/>
</dbReference>
<dbReference type="Gene3D" id="2.30.30.40">
    <property type="entry name" value="SH3 Domains"/>
    <property type="match status" value="1"/>
</dbReference>
<feature type="domain" description="CheW-like" evidence="2">
    <location>
        <begin position="10"/>
        <end position="150"/>
    </location>
</feature>
<dbReference type="Proteomes" id="UP000473325">
    <property type="component" value="Unassembled WGS sequence"/>
</dbReference>
<dbReference type="EMBL" id="WUEK01000005">
    <property type="protein sequence ID" value="MXG89923.1"/>
    <property type="molecule type" value="Genomic_DNA"/>
</dbReference>
<dbReference type="Gene3D" id="2.40.50.180">
    <property type="entry name" value="CheA-289, Domain 4"/>
    <property type="match status" value="2"/>
</dbReference>
<proteinExistence type="predicted"/>
<name>A0A6L7ERJ5_9ACTN</name>
<organism evidence="3 4">
    <name type="scientific">Nocardioides flavescens</name>
    <dbReference type="NCBI Taxonomy" id="2691959"/>
    <lineage>
        <taxon>Bacteria</taxon>
        <taxon>Bacillati</taxon>
        <taxon>Actinomycetota</taxon>
        <taxon>Actinomycetes</taxon>
        <taxon>Propionibacteriales</taxon>
        <taxon>Nocardioidaceae</taxon>
        <taxon>Nocardioides</taxon>
    </lineage>
</organism>
<feature type="domain" description="CheW-like" evidence="2">
    <location>
        <begin position="341"/>
        <end position="483"/>
    </location>
</feature>
<accession>A0A6L7ERJ5</accession>
<dbReference type="GO" id="GO:0007165">
    <property type="term" value="P:signal transduction"/>
    <property type="evidence" value="ECO:0007669"/>
    <property type="project" value="InterPro"/>
</dbReference>
<sequence>MSPVMSEVDEVRLGLLRAAGMDVALPLEALREVVPHPEELAALPVRAPGLLGAMALRNAILPVVDLGTVAHVEGAEAGTGRVVVVVVHEGRLVGVVVDEVRGVASVERDSLQSVAAAGAPLLFSHLVQVGEDAVCVSVLDPAALTGLPGVPSVEERRAAVSAADTADGTGPGVEEGRPSLTVVRCGGQLLALPIAEVRTTVPLTSVTPSVLTGGACLGTTVHGGRELAVLDPMTLLGLEPLSSDLVAAGVVVPAGAGDVVLAVTRLELLQHSPGPTMPVPPQATRRSDLVDGVQQLGDDTCLVLRAEGLRADPDVAAYAALGCAVAEATHESVDDDVAATGPTCLTYAVGGVLVATPLDQVVEILPSPAELTRTHVADVSGLVVHRGQTVTVVPLGPLLGRTTTEPGAGCLLLVEVDGRHVGFAVDRLQDIRPRTWADPEAPTGPDRAAPRRLLETSPLVRVAGVDRLLPELDLHRVARALLDGSTVEAPVLALEEAVA</sequence>
<gene>
    <name evidence="3" type="ORF">GRQ65_10200</name>
</gene>
<dbReference type="GO" id="GO:0005829">
    <property type="term" value="C:cytosol"/>
    <property type="evidence" value="ECO:0007669"/>
    <property type="project" value="TreeGrafter"/>
</dbReference>
<comment type="caution">
    <text evidence="3">The sequence shown here is derived from an EMBL/GenBank/DDBJ whole genome shotgun (WGS) entry which is preliminary data.</text>
</comment>
<dbReference type="AlphaFoldDB" id="A0A6L7ERJ5"/>
<dbReference type="SMART" id="SM00260">
    <property type="entry name" value="CheW"/>
    <property type="match status" value="2"/>
</dbReference>
<feature type="region of interest" description="Disordered" evidence="1">
    <location>
        <begin position="158"/>
        <end position="177"/>
    </location>
</feature>
<evidence type="ECO:0000313" key="4">
    <source>
        <dbReference type="Proteomes" id="UP000473325"/>
    </source>
</evidence>
<dbReference type="PANTHER" id="PTHR22617:SF23">
    <property type="entry name" value="CHEMOTAXIS PROTEIN CHEW"/>
    <property type="match status" value="1"/>
</dbReference>